<evidence type="ECO:0000313" key="1">
    <source>
        <dbReference type="EMBL" id="MDJ1482703.1"/>
    </source>
</evidence>
<dbReference type="AlphaFoldDB" id="A0AAE3U9X0"/>
<organism evidence="1 2">
    <name type="scientific">Xanthocytophaga flava</name>
    <dbReference type="NCBI Taxonomy" id="3048013"/>
    <lineage>
        <taxon>Bacteria</taxon>
        <taxon>Pseudomonadati</taxon>
        <taxon>Bacteroidota</taxon>
        <taxon>Cytophagia</taxon>
        <taxon>Cytophagales</taxon>
        <taxon>Rhodocytophagaceae</taxon>
        <taxon>Xanthocytophaga</taxon>
    </lineage>
</organism>
<dbReference type="InterPro" id="IPR022385">
    <property type="entry name" value="Rhs_assc_core"/>
</dbReference>
<name>A0AAE3U9X0_9BACT</name>
<dbReference type="NCBIfam" id="TIGR03696">
    <property type="entry name" value="Rhs_assc_core"/>
    <property type="match status" value="1"/>
</dbReference>
<proteinExistence type="predicted"/>
<accession>A0AAE3U9X0</accession>
<dbReference type="EMBL" id="JASJOS010000008">
    <property type="protein sequence ID" value="MDJ1482703.1"/>
    <property type="molecule type" value="Genomic_DNA"/>
</dbReference>
<dbReference type="Proteomes" id="UP001241110">
    <property type="component" value="Unassembled WGS sequence"/>
</dbReference>
<dbReference type="RefSeq" id="WP_313982022.1">
    <property type="nucleotide sequence ID" value="NZ_JASJOS010000008.1"/>
</dbReference>
<comment type="caution">
    <text evidence="1">The sequence shown here is derived from an EMBL/GenBank/DDBJ whole genome shotgun (WGS) entry which is preliminary data.</text>
</comment>
<reference evidence="1" key="1">
    <citation type="submission" date="2023-05" db="EMBL/GenBank/DDBJ databases">
        <authorList>
            <person name="Zhang X."/>
        </authorList>
    </citation>
    <scope>NUCLEOTIDE SEQUENCE</scope>
    <source>
        <strain evidence="1">YF14B1</strain>
    </source>
</reference>
<gene>
    <name evidence="1" type="ORF">QNI16_19540</name>
</gene>
<protein>
    <submittedName>
        <fullName evidence="1">RHS repeat-associated core domain-containing protein</fullName>
    </submittedName>
</protein>
<sequence length="287" mass="32013">MDLAGIETQGNPNHKFQYNGKEKQDEFGLNWSDYGARFYDAQLGRWHVVDPMAEKMRRHSPYNYAFDNPIRFIDPDGMAPAGDYYSMKGKYLGSDGKKDDKVYAVKEGSYSGDGKTNIIAKSGITKLKNADGTSFSHEAFKALAGTLYAEDAATTAIYNVLENRAAADSRFFGKSVSTLYEAEHGADGWAHRDKIDSPNADKQKVQNAYAGLIKGIMTNEDISNGAFYWQGTDFEKHTSRAHEDYYQTGFKFTNKAHDLWGLGSLKKPGSHIIYPDKIHAVKKNVGL</sequence>
<evidence type="ECO:0000313" key="2">
    <source>
        <dbReference type="Proteomes" id="UP001241110"/>
    </source>
</evidence>
<dbReference type="Gene3D" id="2.180.10.10">
    <property type="entry name" value="RHS repeat-associated core"/>
    <property type="match status" value="1"/>
</dbReference>